<dbReference type="EMBL" id="NBYY01000018">
    <property type="protein sequence ID" value="PCS22479.1"/>
    <property type="molecule type" value="Genomic_DNA"/>
</dbReference>
<protein>
    <recommendedName>
        <fullName evidence="3">Mobile element protein</fullName>
    </recommendedName>
</protein>
<dbReference type="Proteomes" id="UP000219020">
    <property type="component" value="Unassembled WGS sequence"/>
</dbReference>
<sequence>MLSLKLTLRDYNDQVDASLANIKAMNKIIRLGILFCQQIN</sequence>
<proteinExistence type="predicted"/>
<accession>A0A2A5T2T6</accession>
<evidence type="ECO:0008006" key="3">
    <source>
        <dbReference type="Google" id="ProtNLM"/>
    </source>
</evidence>
<dbReference type="AlphaFoldDB" id="A0A2A5T2T6"/>
<evidence type="ECO:0000313" key="2">
    <source>
        <dbReference type="Proteomes" id="UP000219020"/>
    </source>
</evidence>
<keyword evidence="2" id="KW-1185">Reference proteome</keyword>
<dbReference type="GeneID" id="78828726"/>
<comment type="caution">
    <text evidence="1">The sequence shown here is derived from an EMBL/GenBank/DDBJ whole genome shotgun (WGS) entry which is preliminary data.</text>
</comment>
<dbReference type="RefSeq" id="WP_263363695.1">
    <property type="nucleotide sequence ID" value="NZ_CAWNJE010000032.1"/>
</dbReference>
<organism evidence="1 2">
    <name type="scientific">Candidatus Enterovibrio escicola</name>
    <dbReference type="NCBI Taxonomy" id="1927127"/>
    <lineage>
        <taxon>Bacteria</taxon>
        <taxon>Pseudomonadati</taxon>
        <taxon>Pseudomonadota</taxon>
        <taxon>Gammaproteobacteria</taxon>
        <taxon>Vibrionales</taxon>
        <taxon>Vibrionaceae</taxon>
        <taxon>Enterovibrio</taxon>
    </lineage>
</organism>
<evidence type="ECO:0000313" key="1">
    <source>
        <dbReference type="EMBL" id="PCS22479.1"/>
    </source>
</evidence>
<name>A0A2A5T2T6_9GAMM</name>
<reference evidence="2" key="1">
    <citation type="submission" date="2017-04" db="EMBL/GenBank/DDBJ databases">
        <title>Genome evolution of the luminous symbionts of deep sea anglerfish.</title>
        <authorList>
            <person name="Hendry T.A."/>
        </authorList>
    </citation>
    <scope>NUCLEOTIDE SEQUENCE [LARGE SCALE GENOMIC DNA]</scope>
</reference>
<gene>
    <name evidence="1" type="ORF">BTN49_1887</name>
</gene>